<dbReference type="PANTHER" id="PTHR23088">
    <property type="entry name" value="NITRILASE-RELATED"/>
    <property type="match status" value="1"/>
</dbReference>
<protein>
    <submittedName>
        <fullName evidence="4">Carbon-nitrogen hydrolase family protein</fullName>
    </submittedName>
</protein>
<dbReference type="Pfam" id="PF00795">
    <property type="entry name" value="CN_hydrolase"/>
    <property type="match status" value="1"/>
</dbReference>
<dbReference type="Gene3D" id="3.60.110.10">
    <property type="entry name" value="Carbon-nitrogen hydrolase"/>
    <property type="match status" value="1"/>
</dbReference>
<comment type="similarity">
    <text evidence="1">Belongs to the carbon-nitrogen hydrolase superfamily. NIT1/NIT2 family.</text>
</comment>
<evidence type="ECO:0000259" key="3">
    <source>
        <dbReference type="PROSITE" id="PS50263"/>
    </source>
</evidence>
<gene>
    <name evidence="4" type="ORF">LWF01_18545</name>
</gene>
<dbReference type="Proteomes" id="UP001209083">
    <property type="component" value="Chromosome"/>
</dbReference>
<sequence length="298" mass="32408">MDHTLPIALVQHAALPAGDFETFAASLRKLVQRHPETELWVFPELHLTTPDEGQLPESAAECLGGARDQALGSLAAELGIWLVPGSVYEDDGEGQVFNTALVYSPAGERVAAYRKIFPWRPAETTTPGSEFVVFDIPGAGRVGLSICYDSWFPELTRHLAWMGAELVLCLVQTATSDREQELVLTRANAIVNQCWVASVNGAAPTASGRSLLVDPEGRVRVASAAADAEVLTDVVDFNAVRTTRRYGTASVTRPWSQMRPDDQPIRLPLYDGAIDPARWKPAEPEPPGKPSSTRDLRP</sequence>
<dbReference type="InterPro" id="IPR036526">
    <property type="entry name" value="C-N_Hydrolase_sf"/>
</dbReference>
<accession>A0ABY8QUJ6</accession>
<dbReference type="RefSeq" id="WP_349638853.1">
    <property type="nucleotide sequence ID" value="NZ_CP090958.1"/>
</dbReference>
<evidence type="ECO:0000256" key="1">
    <source>
        <dbReference type="ARBA" id="ARBA00010613"/>
    </source>
</evidence>
<keyword evidence="4" id="KW-0378">Hydrolase</keyword>
<evidence type="ECO:0000256" key="2">
    <source>
        <dbReference type="SAM" id="MobiDB-lite"/>
    </source>
</evidence>
<feature type="region of interest" description="Disordered" evidence="2">
    <location>
        <begin position="254"/>
        <end position="298"/>
    </location>
</feature>
<organism evidence="4 5">
    <name type="scientific">Saxibacter everestensis</name>
    <dbReference type="NCBI Taxonomy" id="2909229"/>
    <lineage>
        <taxon>Bacteria</taxon>
        <taxon>Bacillati</taxon>
        <taxon>Actinomycetota</taxon>
        <taxon>Actinomycetes</taxon>
        <taxon>Micrococcales</taxon>
        <taxon>Brevibacteriaceae</taxon>
        <taxon>Saxibacter</taxon>
    </lineage>
</organism>
<dbReference type="SUPFAM" id="SSF56317">
    <property type="entry name" value="Carbon-nitrogen hydrolase"/>
    <property type="match status" value="1"/>
</dbReference>
<proteinExistence type="inferred from homology"/>
<dbReference type="InterPro" id="IPR003010">
    <property type="entry name" value="C-N_Hydrolase"/>
</dbReference>
<evidence type="ECO:0000313" key="5">
    <source>
        <dbReference type="Proteomes" id="UP001209083"/>
    </source>
</evidence>
<dbReference type="GO" id="GO:0016787">
    <property type="term" value="F:hydrolase activity"/>
    <property type="evidence" value="ECO:0007669"/>
    <property type="project" value="UniProtKB-KW"/>
</dbReference>
<keyword evidence="5" id="KW-1185">Reference proteome</keyword>
<feature type="domain" description="CN hydrolase" evidence="3">
    <location>
        <begin position="5"/>
        <end position="237"/>
    </location>
</feature>
<dbReference type="PANTHER" id="PTHR23088:SF27">
    <property type="entry name" value="DEAMINATED GLUTATHIONE AMIDASE"/>
    <property type="match status" value="1"/>
</dbReference>
<name>A0ABY8QUJ6_9MICO</name>
<evidence type="ECO:0000313" key="4">
    <source>
        <dbReference type="EMBL" id="WGW12055.1"/>
    </source>
</evidence>
<dbReference type="CDD" id="cd07197">
    <property type="entry name" value="nitrilase"/>
    <property type="match status" value="1"/>
</dbReference>
<reference evidence="4 5" key="1">
    <citation type="submission" date="2023-05" db="EMBL/GenBank/DDBJ databases">
        <title>Lithophilousrod everest ZFBP1038 complete genpme.</title>
        <authorList>
            <person name="Tian M."/>
        </authorList>
    </citation>
    <scope>NUCLEOTIDE SEQUENCE [LARGE SCALE GENOMIC DNA]</scope>
    <source>
        <strain evidence="4 5">ZFBP1038</strain>
    </source>
</reference>
<dbReference type="EMBL" id="CP090958">
    <property type="protein sequence ID" value="WGW12055.1"/>
    <property type="molecule type" value="Genomic_DNA"/>
</dbReference>
<dbReference type="PROSITE" id="PS50263">
    <property type="entry name" value="CN_HYDROLASE"/>
    <property type="match status" value="1"/>
</dbReference>